<evidence type="ECO:0000313" key="2">
    <source>
        <dbReference type="Proteomes" id="UP001145114"/>
    </source>
</evidence>
<evidence type="ECO:0000313" key="1">
    <source>
        <dbReference type="EMBL" id="KAJ1670408.1"/>
    </source>
</evidence>
<accession>A0ACC1HA60</accession>
<sequence>MEVYSGHDTTIAPLLLTLGDDETAQGLEPINITWPPFSSTVRIETFRDDSVSGGGNSNDGGDGLKQISGIVGKVPAGLESMMSKYFVRVHYMDRLVQLPACQKPGNHHPKMGSQLCTLDAFLKQVASILPEKTVQQGSSSLVVTSGPKEDEVAESRGGNGSGNLSLV</sequence>
<name>A0ACC1HA60_9FUNG</name>
<proteinExistence type="predicted"/>
<gene>
    <name evidence="1" type="ORF">EV182_008229</name>
</gene>
<dbReference type="Proteomes" id="UP001145114">
    <property type="component" value="Unassembled WGS sequence"/>
</dbReference>
<comment type="caution">
    <text evidence="1">The sequence shown here is derived from an EMBL/GenBank/DDBJ whole genome shotgun (WGS) entry which is preliminary data.</text>
</comment>
<organism evidence="1 2">
    <name type="scientific">Spiromyces aspiralis</name>
    <dbReference type="NCBI Taxonomy" id="68401"/>
    <lineage>
        <taxon>Eukaryota</taxon>
        <taxon>Fungi</taxon>
        <taxon>Fungi incertae sedis</taxon>
        <taxon>Zoopagomycota</taxon>
        <taxon>Kickxellomycotina</taxon>
        <taxon>Kickxellomycetes</taxon>
        <taxon>Kickxellales</taxon>
        <taxon>Kickxellaceae</taxon>
        <taxon>Spiromyces</taxon>
    </lineage>
</organism>
<dbReference type="EMBL" id="JAMZIH010009280">
    <property type="protein sequence ID" value="KAJ1670408.1"/>
    <property type="molecule type" value="Genomic_DNA"/>
</dbReference>
<reference evidence="1" key="1">
    <citation type="submission" date="2022-06" db="EMBL/GenBank/DDBJ databases">
        <title>Phylogenomic reconstructions and comparative analyses of Kickxellomycotina fungi.</title>
        <authorList>
            <person name="Reynolds N.K."/>
            <person name="Stajich J.E."/>
            <person name="Barry K."/>
            <person name="Grigoriev I.V."/>
            <person name="Crous P."/>
            <person name="Smith M.E."/>
        </authorList>
    </citation>
    <scope>NUCLEOTIDE SEQUENCE</scope>
    <source>
        <strain evidence="1">RSA 2271</strain>
    </source>
</reference>
<keyword evidence="2" id="KW-1185">Reference proteome</keyword>
<protein>
    <submittedName>
        <fullName evidence="1">Uncharacterized protein</fullName>
    </submittedName>
</protein>